<dbReference type="Pfam" id="PF21862">
    <property type="entry name" value="CiaD"/>
    <property type="match status" value="1"/>
</dbReference>
<dbReference type="OrthoDB" id="5329345at2"/>
<accession>A7GXZ3</accession>
<feature type="compositionally biased region" description="Basic and acidic residues" evidence="1">
    <location>
        <begin position="25"/>
        <end position="43"/>
    </location>
</feature>
<organism evidence="3 4">
    <name type="scientific">Campylobacter curvus (strain 525.92)</name>
    <dbReference type="NCBI Taxonomy" id="360105"/>
    <lineage>
        <taxon>Bacteria</taxon>
        <taxon>Pseudomonadati</taxon>
        <taxon>Campylobacterota</taxon>
        <taxon>Epsilonproteobacteria</taxon>
        <taxon>Campylobacterales</taxon>
        <taxon>Campylobacteraceae</taxon>
        <taxon>Campylobacter</taxon>
    </lineage>
</organism>
<reference evidence="3" key="1">
    <citation type="submission" date="2016-07" db="EMBL/GenBank/DDBJ databases">
        <title>Comparative genomics of the Campylobacter concisus group.</title>
        <authorList>
            <person name="Miller W.G."/>
            <person name="Yee E."/>
            <person name="Chapman M.H."/>
            <person name="Huynh S."/>
            <person name="Bono J.L."/>
            <person name="On S.L.W."/>
            <person name="StLeger J."/>
            <person name="Foster G."/>
            <person name="Parker C.T."/>
        </authorList>
    </citation>
    <scope>NUCLEOTIDE SEQUENCE</scope>
    <source>
        <strain evidence="3">525.92</strain>
    </source>
</reference>
<dbReference type="InterPro" id="IPR054057">
    <property type="entry name" value="CiaD_C"/>
</dbReference>
<evidence type="ECO:0000259" key="2">
    <source>
        <dbReference type="Pfam" id="PF21862"/>
    </source>
</evidence>
<feature type="domain" description="Campylobacter invasion antigen D C-terminal" evidence="2">
    <location>
        <begin position="70"/>
        <end position="122"/>
    </location>
</feature>
<dbReference type="KEGG" id="ccv:CCV52592_1367"/>
<name>A7GXZ3_CAMC5</name>
<dbReference type="EMBL" id="CP000767">
    <property type="protein sequence ID" value="EAU00455.1"/>
    <property type="molecule type" value="Genomic_DNA"/>
</dbReference>
<keyword evidence="4" id="KW-1185">Reference proteome</keyword>
<dbReference type="HOGENOM" id="CLU_153717_0_0_7"/>
<evidence type="ECO:0000313" key="3">
    <source>
        <dbReference type="EMBL" id="EAU00455.1"/>
    </source>
</evidence>
<evidence type="ECO:0000256" key="1">
    <source>
        <dbReference type="SAM" id="MobiDB-lite"/>
    </source>
</evidence>
<dbReference type="STRING" id="360105.CCV52592_1367"/>
<proteinExistence type="predicted"/>
<gene>
    <name evidence="3" type="ORF">CCV52592_1367</name>
</gene>
<feature type="region of interest" description="Disordered" evidence="1">
    <location>
        <begin position="25"/>
        <end position="66"/>
    </location>
</feature>
<dbReference type="RefSeq" id="WP_009650172.1">
    <property type="nucleotide sequence ID" value="NC_009715.2"/>
</dbReference>
<dbReference type="AlphaFoldDB" id="A7GXZ3"/>
<evidence type="ECO:0000313" key="4">
    <source>
        <dbReference type="Proteomes" id="UP000006380"/>
    </source>
</evidence>
<dbReference type="Proteomes" id="UP000006380">
    <property type="component" value="Chromosome"/>
</dbReference>
<protein>
    <recommendedName>
        <fullName evidence="2">Campylobacter invasion antigen D C-terminal domain-containing protein</fullName>
    </recommendedName>
</protein>
<sequence length="125" mass="14321">MKLDDIAKMAIDEVSAELEKIETIAKRKDEAQREKEPPAKDVSVDVSAQKAHEPSQGAMPTQDESRDIISSEEIFLKNLRERIEVLFEGLNEMPKENLQSRLELTLKFLEFTLANVENRLENLPK</sequence>